<evidence type="ECO:0000256" key="9">
    <source>
        <dbReference type="ARBA" id="ARBA00022833"/>
    </source>
</evidence>
<dbReference type="InterPro" id="IPR005849">
    <property type="entry name" value="GalP_Utransf_N"/>
</dbReference>
<evidence type="ECO:0000256" key="11">
    <source>
        <dbReference type="ARBA" id="ARBA00023277"/>
    </source>
</evidence>
<dbReference type="InterPro" id="IPR005850">
    <property type="entry name" value="GalP_Utransf_C"/>
</dbReference>
<dbReference type="GO" id="GO:0008270">
    <property type="term" value="F:zinc ion binding"/>
    <property type="evidence" value="ECO:0007669"/>
    <property type="project" value="InterPro"/>
</dbReference>
<dbReference type="PIRSF" id="PIRSF000808">
    <property type="entry name" value="GalT"/>
    <property type="match status" value="1"/>
</dbReference>
<evidence type="ECO:0000256" key="13">
    <source>
        <dbReference type="PIRSR" id="PIRSR000808-1"/>
    </source>
</evidence>
<dbReference type="GO" id="GO:0005737">
    <property type="term" value="C:cytoplasm"/>
    <property type="evidence" value="ECO:0007669"/>
    <property type="project" value="TreeGrafter"/>
</dbReference>
<feature type="binding site" evidence="15">
    <location>
        <position position="276"/>
    </location>
    <ligand>
        <name>Fe cation</name>
        <dbReference type="ChEBI" id="CHEBI:24875"/>
    </ligand>
</feature>
<dbReference type="FunFam" id="3.30.428.10:FF:000001">
    <property type="entry name" value="Galactose-1-phosphate uridylyltransferase"/>
    <property type="match status" value="1"/>
</dbReference>
<dbReference type="Gene3D" id="3.30.428.10">
    <property type="entry name" value="HIT-like"/>
    <property type="match status" value="2"/>
</dbReference>
<evidence type="ECO:0000259" key="17">
    <source>
        <dbReference type="Pfam" id="PF01087"/>
    </source>
</evidence>
<feature type="binding site" evidence="14">
    <location>
        <position position="110"/>
    </location>
    <ligand>
        <name>Zn(2+)</name>
        <dbReference type="ChEBI" id="CHEBI:29105"/>
    </ligand>
</feature>
<evidence type="ECO:0000256" key="10">
    <source>
        <dbReference type="ARBA" id="ARBA00023144"/>
    </source>
</evidence>
<evidence type="ECO:0000259" key="18">
    <source>
        <dbReference type="Pfam" id="PF02744"/>
    </source>
</evidence>
<comment type="pathway">
    <text evidence="2 16">Carbohydrate metabolism; galactose metabolism.</text>
</comment>
<feature type="binding site" evidence="14">
    <location>
        <position position="47"/>
    </location>
    <ligand>
        <name>Zn(2+)</name>
        <dbReference type="ChEBI" id="CHEBI:29105"/>
    </ligand>
</feature>
<keyword evidence="15" id="KW-0408">Iron</keyword>
<dbReference type="PROSITE" id="PS00117">
    <property type="entry name" value="GAL_P_UDP_TRANSF_I"/>
    <property type="match status" value="1"/>
</dbReference>
<evidence type="ECO:0000256" key="12">
    <source>
        <dbReference type="NCBIfam" id="TIGR00209"/>
    </source>
</evidence>
<evidence type="ECO:0000256" key="5">
    <source>
        <dbReference type="ARBA" id="ARBA00016340"/>
    </source>
</evidence>
<dbReference type="EMBL" id="PCVM01000037">
    <property type="protein sequence ID" value="PIQ73613.1"/>
    <property type="molecule type" value="Genomic_DNA"/>
</dbReference>
<evidence type="ECO:0000313" key="19">
    <source>
        <dbReference type="EMBL" id="PIQ73613.1"/>
    </source>
</evidence>
<evidence type="ECO:0000256" key="6">
    <source>
        <dbReference type="ARBA" id="ARBA00022679"/>
    </source>
</evidence>
<feature type="domain" description="Galactose-1-phosphate uridyl transferase C-terminal" evidence="18">
    <location>
        <begin position="179"/>
        <end position="333"/>
    </location>
</feature>
<evidence type="ECO:0000313" key="20">
    <source>
        <dbReference type="Proteomes" id="UP000231056"/>
    </source>
</evidence>
<gene>
    <name evidence="19" type="ORF">COV58_01595</name>
</gene>
<dbReference type="EC" id="2.7.7.12" evidence="4 12"/>
<evidence type="ECO:0000256" key="4">
    <source>
        <dbReference type="ARBA" id="ARBA00012384"/>
    </source>
</evidence>
<dbReference type="AlphaFoldDB" id="A0A2M6IUP3"/>
<evidence type="ECO:0000256" key="8">
    <source>
        <dbReference type="ARBA" id="ARBA00022723"/>
    </source>
</evidence>
<dbReference type="Proteomes" id="UP000231056">
    <property type="component" value="Unassembled WGS sequence"/>
</dbReference>
<dbReference type="PANTHER" id="PTHR11943">
    <property type="entry name" value="GALACTOSE-1-PHOSPHATE URIDYLYLTRANSFERASE"/>
    <property type="match status" value="1"/>
</dbReference>
<evidence type="ECO:0000256" key="7">
    <source>
        <dbReference type="ARBA" id="ARBA00022695"/>
    </source>
</evidence>
<name>A0A2M6IUP3_9BACT</name>
<keyword evidence="7 16" id="KW-0548">Nucleotidyltransferase</keyword>
<keyword evidence="10 16" id="KW-0299">Galactose metabolism</keyword>
<evidence type="ECO:0000256" key="2">
    <source>
        <dbReference type="ARBA" id="ARBA00004947"/>
    </source>
</evidence>
<accession>A0A2M6IUP3</accession>
<comment type="cofactor">
    <cofactor evidence="15">
        <name>Fe cation</name>
        <dbReference type="ChEBI" id="CHEBI:24875"/>
    </cofactor>
    <text evidence="15">Binds 1 Fe cation per subunit.</text>
</comment>
<dbReference type="Pfam" id="PF02744">
    <property type="entry name" value="GalP_UDP_tr_C"/>
    <property type="match status" value="1"/>
</dbReference>
<sequence>MFDHPHRRFNPLIEEWVLISPQRSKRPWKGALETPQIVNLPKYDKNCYLCPGNKRINGDINSTYESTYVFDNDYQAIESNSPNCQENDNPFFKLQSVKGKCKVVCFSPRHDKTLGSMTTKNIQKVITVWQKELQELGKQYSWVQIFENKGDIMGCSNSHPHSQIWASSTIPTEIQKESMNQKDYLKNNKSQLLLDYVQQELDLKTRVVAKNSDWVVIVPYWAVWPYETMILPTKKVKRLEDIDDKQKNSLAKIMKVLLIKYDSMFNTSFPYSMGWHFAPYTNENYDHWQLHAHYYPPLLRSETIKKHLVGYEMLAEAQRDITPETAALKLREL</sequence>
<protein>
    <recommendedName>
        <fullName evidence="5 12">Galactose-1-phosphate uridylyltransferase</fullName>
        <ecNumber evidence="4 12">2.7.7.12</ecNumber>
    </recommendedName>
</protein>
<dbReference type="GO" id="GO:0033499">
    <property type="term" value="P:galactose catabolic process via UDP-galactose, Leloir pathway"/>
    <property type="evidence" value="ECO:0007669"/>
    <property type="project" value="TreeGrafter"/>
</dbReference>
<dbReference type="SUPFAM" id="SSF54197">
    <property type="entry name" value="HIT-like"/>
    <property type="match status" value="2"/>
</dbReference>
<keyword evidence="11 16" id="KW-0119">Carbohydrate metabolism</keyword>
<dbReference type="InterPro" id="IPR001937">
    <property type="entry name" value="GalP_UDPtransf1"/>
</dbReference>
<comment type="catalytic activity">
    <reaction evidence="1 16">
        <text>alpha-D-galactose 1-phosphate + UDP-alpha-D-glucose = alpha-D-glucose 1-phosphate + UDP-alpha-D-galactose</text>
        <dbReference type="Rhea" id="RHEA:13989"/>
        <dbReference type="ChEBI" id="CHEBI:58336"/>
        <dbReference type="ChEBI" id="CHEBI:58601"/>
        <dbReference type="ChEBI" id="CHEBI:58885"/>
        <dbReference type="ChEBI" id="CHEBI:66914"/>
        <dbReference type="EC" id="2.7.7.12"/>
    </reaction>
</comment>
<feature type="binding site" evidence="14">
    <location>
        <position position="50"/>
    </location>
    <ligand>
        <name>Zn(2+)</name>
        <dbReference type="ChEBI" id="CHEBI:29105"/>
    </ligand>
</feature>
<dbReference type="UniPathway" id="UPA00214"/>
<keyword evidence="9 14" id="KW-0862">Zinc</keyword>
<evidence type="ECO:0000256" key="14">
    <source>
        <dbReference type="PIRSR" id="PIRSR000808-3"/>
    </source>
</evidence>
<proteinExistence type="inferred from homology"/>
<organism evidence="19 20">
    <name type="scientific">Candidatus Roizmanbacteria bacterium CG11_big_fil_rev_8_21_14_0_20_36_8</name>
    <dbReference type="NCBI Taxonomy" id="1974856"/>
    <lineage>
        <taxon>Bacteria</taxon>
        <taxon>Candidatus Roizmaniibacteriota</taxon>
    </lineage>
</organism>
<dbReference type="CDD" id="cd00608">
    <property type="entry name" value="GalT"/>
    <property type="match status" value="1"/>
</dbReference>
<dbReference type="Pfam" id="PF01087">
    <property type="entry name" value="GalP_UDP_transf"/>
    <property type="match status" value="1"/>
</dbReference>
<dbReference type="InterPro" id="IPR019779">
    <property type="entry name" value="GalP_UDPtransf1_His-AS"/>
</dbReference>
<feature type="domain" description="Galactose-1-phosphate uridyl transferase N-terminal" evidence="17">
    <location>
        <begin position="3"/>
        <end position="171"/>
    </location>
</feature>
<keyword evidence="6 16" id="KW-0808">Transferase</keyword>
<dbReference type="NCBIfam" id="TIGR00209">
    <property type="entry name" value="galT_1"/>
    <property type="match status" value="1"/>
</dbReference>
<keyword evidence="8 14" id="KW-0479">Metal-binding</keyword>
<comment type="cofactor">
    <cofactor evidence="14">
        <name>Zn(2+)</name>
        <dbReference type="ChEBI" id="CHEBI:29105"/>
    </cofactor>
    <text evidence="14">Binds 1 zinc ion per subunit.</text>
</comment>
<reference evidence="19 20" key="1">
    <citation type="submission" date="2017-09" db="EMBL/GenBank/DDBJ databases">
        <title>Depth-based differentiation of microbial function through sediment-hosted aquifers and enrichment of novel symbionts in the deep terrestrial subsurface.</title>
        <authorList>
            <person name="Probst A.J."/>
            <person name="Ladd B."/>
            <person name="Jarett J.K."/>
            <person name="Geller-Mcgrath D.E."/>
            <person name="Sieber C.M."/>
            <person name="Emerson J.B."/>
            <person name="Anantharaman K."/>
            <person name="Thomas B.C."/>
            <person name="Malmstrom R."/>
            <person name="Stieglmeier M."/>
            <person name="Klingl A."/>
            <person name="Woyke T."/>
            <person name="Ryan C.M."/>
            <person name="Banfield J.F."/>
        </authorList>
    </citation>
    <scope>NUCLEOTIDE SEQUENCE [LARGE SCALE GENOMIC DNA]</scope>
    <source>
        <strain evidence="19">CG11_big_fil_rev_8_21_14_0_20_36_8</strain>
    </source>
</reference>
<evidence type="ECO:0000256" key="15">
    <source>
        <dbReference type="PIRSR" id="PIRSR000808-4"/>
    </source>
</evidence>
<evidence type="ECO:0000256" key="3">
    <source>
        <dbReference type="ARBA" id="ARBA00010951"/>
    </source>
</evidence>
<evidence type="ECO:0000256" key="16">
    <source>
        <dbReference type="RuleBase" id="RU000506"/>
    </source>
</evidence>
<feature type="binding site" evidence="15">
    <location>
        <position position="177"/>
    </location>
    <ligand>
        <name>Fe cation</name>
        <dbReference type="ChEBI" id="CHEBI:24875"/>
    </ligand>
</feature>
<dbReference type="NCBIfam" id="NF008724">
    <property type="entry name" value="PRK11720.1"/>
    <property type="match status" value="1"/>
</dbReference>
<dbReference type="InterPro" id="IPR036265">
    <property type="entry name" value="HIT-like_sf"/>
</dbReference>
<dbReference type="GO" id="GO:0008108">
    <property type="term" value="F:UDP-glucose:hexose-1-phosphate uridylyltransferase activity"/>
    <property type="evidence" value="ECO:0007669"/>
    <property type="project" value="UniProtKB-UniRule"/>
</dbReference>
<feature type="active site" description="Tele-UMP-histidine intermediate" evidence="13">
    <location>
        <position position="161"/>
    </location>
</feature>
<dbReference type="PANTHER" id="PTHR11943:SF1">
    <property type="entry name" value="GALACTOSE-1-PHOSPHATE URIDYLYLTRANSFERASE"/>
    <property type="match status" value="1"/>
</dbReference>
<comment type="similarity">
    <text evidence="3 16">Belongs to the galactose-1-phosphate uridylyltransferase type 1 family.</text>
</comment>
<feature type="binding site" evidence="15">
    <location>
        <position position="293"/>
    </location>
    <ligand>
        <name>Fe cation</name>
        <dbReference type="ChEBI" id="CHEBI:24875"/>
    </ligand>
</feature>
<feature type="binding site" evidence="15">
    <location>
        <position position="291"/>
    </location>
    <ligand>
        <name>Fe cation</name>
        <dbReference type="ChEBI" id="CHEBI:24875"/>
    </ligand>
</feature>
<evidence type="ECO:0000256" key="1">
    <source>
        <dbReference type="ARBA" id="ARBA00001107"/>
    </source>
</evidence>
<dbReference type="FunFam" id="3.30.428.10:FF:000002">
    <property type="entry name" value="Galactose-1-phosphate uridylyltransferase"/>
    <property type="match status" value="1"/>
</dbReference>
<feature type="binding site" evidence="14">
    <location>
        <position position="159"/>
    </location>
    <ligand>
        <name>Zn(2+)</name>
        <dbReference type="ChEBI" id="CHEBI:29105"/>
    </ligand>
</feature>
<comment type="caution">
    <text evidence="19">The sequence shown here is derived from an EMBL/GenBank/DDBJ whole genome shotgun (WGS) entry which is preliminary data.</text>
</comment>